<evidence type="ECO:0000256" key="3">
    <source>
        <dbReference type="ARBA" id="ARBA00022723"/>
    </source>
</evidence>
<evidence type="ECO:0000256" key="4">
    <source>
        <dbReference type="ARBA" id="ARBA00022801"/>
    </source>
</evidence>
<feature type="domain" description="Adenosine deaminase" evidence="7">
    <location>
        <begin position="15"/>
        <end position="327"/>
    </location>
</feature>
<evidence type="ECO:0000313" key="8">
    <source>
        <dbReference type="EMBL" id="KLL12603.1"/>
    </source>
</evidence>
<reference evidence="8 9" key="1">
    <citation type="submission" date="2014-12" db="EMBL/GenBank/DDBJ databases">
        <title>Frankia sp. BMG5.1 draft genome.</title>
        <authorList>
            <person name="Gtari M."/>
            <person name="Ghodhbane-Gtari F."/>
            <person name="Nouioui I."/>
            <person name="Ktari A."/>
            <person name="Hezbri K."/>
            <person name="Mimouni W."/>
            <person name="Sbissi I."/>
            <person name="Ayari A."/>
            <person name="Yamanaka T."/>
            <person name="Normand P."/>
            <person name="Tisa L.S."/>
            <person name="Boudabous A."/>
        </authorList>
    </citation>
    <scope>NUCLEOTIDE SEQUENCE [LARGE SCALE GENOMIC DNA]</scope>
    <source>
        <strain evidence="8 9">BMG5.1</strain>
    </source>
</reference>
<evidence type="ECO:0000313" key="9">
    <source>
        <dbReference type="Proteomes" id="UP000035425"/>
    </source>
</evidence>
<proteinExistence type="inferred from homology"/>
<protein>
    <submittedName>
        <fullName evidence="8">Adenosine deaminase</fullName>
    </submittedName>
</protein>
<keyword evidence="4" id="KW-0378">Hydrolase</keyword>
<comment type="cofactor">
    <cofactor evidence="1">
        <name>Zn(2+)</name>
        <dbReference type="ChEBI" id="CHEBI:29105"/>
    </cofactor>
</comment>
<evidence type="ECO:0000256" key="1">
    <source>
        <dbReference type="ARBA" id="ARBA00001947"/>
    </source>
</evidence>
<dbReference type="EMBL" id="JWIO01000003">
    <property type="protein sequence ID" value="KLL12603.1"/>
    <property type="molecule type" value="Genomic_DNA"/>
</dbReference>
<dbReference type="Pfam" id="PF00962">
    <property type="entry name" value="A_deaminase"/>
    <property type="match status" value="1"/>
</dbReference>
<organism evidence="8 9">
    <name type="scientific">Protofrankia coriariae</name>
    <dbReference type="NCBI Taxonomy" id="1562887"/>
    <lineage>
        <taxon>Bacteria</taxon>
        <taxon>Bacillati</taxon>
        <taxon>Actinomycetota</taxon>
        <taxon>Actinomycetes</taxon>
        <taxon>Frankiales</taxon>
        <taxon>Frankiaceae</taxon>
        <taxon>Protofrankia</taxon>
    </lineage>
</organism>
<comment type="similarity">
    <text evidence="2">Belongs to the metallo-dependent hydrolases superfamily. Adenosine and AMP deaminases family.</text>
</comment>
<dbReference type="Gene3D" id="3.20.20.140">
    <property type="entry name" value="Metal-dependent hydrolases"/>
    <property type="match status" value="1"/>
</dbReference>
<dbReference type="SUPFAM" id="SSF51556">
    <property type="entry name" value="Metallo-dependent hydrolases"/>
    <property type="match status" value="1"/>
</dbReference>
<keyword evidence="3" id="KW-0479">Metal-binding</keyword>
<dbReference type="InterPro" id="IPR001365">
    <property type="entry name" value="A_deaminase_dom"/>
</dbReference>
<dbReference type="InterPro" id="IPR032466">
    <property type="entry name" value="Metal_Hydrolase"/>
</dbReference>
<dbReference type="Proteomes" id="UP000035425">
    <property type="component" value="Unassembled WGS sequence"/>
</dbReference>
<evidence type="ECO:0000256" key="5">
    <source>
        <dbReference type="ARBA" id="ARBA00022833"/>
    </source>
</evidence>
<dbReference type="InterPro" id="IPR006330">
    <property type="entry name" value="Ado/ade_deaminase"/>
</dbReference>
<gene>
    <name evidence="8" type="ORF">FrCorBMG51_02645</name>
</gene>
<keyword evidence="9" id="KW-1185">Reference proteome</keyword>
<evidence type="ECO:0000256" key="2">
    <source>
        <dbReference type="ARBA" id="ARBA00006676"/>
    </source>
</evidence>
<sequence>MTVPAGPPTGPPTGPKIELHVHLEGTVRPATLLAMARRNGETLPATTVEELTELYRFRDFDHFIEVWVLTTHVMRTAEDFRQVVVDYAAEAAAHGAVYVEGIFSPWFRVRRGISWEEIFNGYADGVAEARERFGLHMGLTPDIDRVLPPEEACEVARQAVRFRDRGIVGLGLGGPEAGHPPEPYARAFAIAADGGLAAVPHAGESSGPASIRGALDALGARRIRHGIRALDDPGLVAELVDRDIVLDVCPVSNLRTRSVADLAGHPLPALVDAGVRCSLATDDPAMFDTDIGREHAVAAALGVSARDLYEAGVAGALCDAATRQRLAAIGAGTDWDAVAAALATAARTDPLAAGIAAAASSPPVTAAGRPAVVPTAGPGAGPGAGFTDGAGTAAVSR</sequence>
<accession>A0ABR5F7K4</accession>
<dbReference type="NCBIfam" id="TIGR01430">
    <property type="entry name" value="aden_deam"/>
    <property type="match status" value="1"/>
</dbReference>
<comment type="caution">
    <text evidence="8">The sequence shown here is derived from an EMBL/GenBank/DDBJ whole genome shotgun (WGS) entry which is preliminary data.</text>
</comment>
<keyword evidence="5" id="KW-0862">Zinc</keyword>
<dbReference type="PANTHER" id="PTHR43114">
    <property type="entry name" value="ADENINE DEAMINASE"/>
    <property type="match status" value="1"/>
</dbReference>
<name>A0ABR5F7K4_9ACTN</name>
<feature type="region of interest" description="Disordered" evidence="6">
    <location>
        <begin position="376"/>
        <end position="397"/>
    </location>
</feature>
<feature type="compositionally biased region" description="Gly residues" evidence="6">
    <location>
        <begin position="378"/>
        <end position="388"/>
    </location>
</feature>
<evidence type="ECO:0000256" key="6">
    <source>
        <dbReference type="SAM" id="MobiDB-lite"/>
    </source>
</evidence>
<dbReference type="RefSeq" id="WP_047221539.1">
    <property type="nucleotide sequence ID" value="NZ_JWIO01000003.1"/>
</dbReference>
<dbReference type="PANTHER" id="PTHR43114:SF6">
    <property type="entry name" value="ADENINE DEAMINASE"/>
    <property type="match status" value="1"/>
</dbReference>
<evidence type="ECO:0000259" key="7">
    <source>
        <dbReference type="Pfam" id="PF00962"/>
    </source>
</evidence>